<dbReference type="Pfam" id="PF01094">
    <property type="entry name" value="ANF_receptor"/>
    <property type="match status" value="1"/>
</dbReference>
<feature type="transmembrane region" description="Helical" evidence="11">
    <location>
        <begin position="494"/>
        <end position="517"/>
    </location>
</feature>
<reference evidence="13" key="5">
    <citation type="submission" date="2025-09" db="UniProtKB">
        <authorList>
            <consortium name="Ensembl"/>
        </authorList>
    </citation>
    <scope>IDENTIFICATION</scope>
</reference>
<keyword evidence="4" id="KW-0732">Signal</keyword>
<dbReference type="GO" id="GO:0005886">
    <property type="term" value="C:plasma membrane"/>
    <property type="evidence" value="ECO:0007669"/>
    <property type="project" value="UniProtKB-SubCell"/>
</dbReference>
<dbReference type="InterPro" id="IPR000068">
    <property type="entry name" value="GPCR_3_Ca_sens_rcpt-rel"/>
</dbReference>
<evidence type="ECO:0000256" key="9">
    <source>
        <dbReference type="ARBA" id="ARBA00023180"/>
    </source>
</evidence>
<dbReference type="InterPro" id="IPR000337">
    <property type="entry name" value="GPCR_3"/>
</dbReference>
<gene>
    <name evidence="13" type="primary">LOC113589425</name>
</gene>
<dbReference type="InterPro" id="IPR017978">
    <property type="entry name" value="GPCR_3_C"/>
</dbReference>
<dbReference type="FunFam" id="3.40.50.2300:FF:000016">
    <property type="entry name" value="Taste 1 receptor member 2"/>
    <property type="match status" value="1"/>
</dbReference>
<evidence type="ECO:0000256" key="7">
    <source>
        <dbReference type="ARBA" id="ARBA00023136"/>
    </source>
</evidence>
<evidence type="ECO:0000256" key="2">
    <source>
        <dbReference type="ARBA" id="ARBA00022475"/>
    </source>
</evidence>
<evidence type="ECO:0000259" key="12">
    <source>
        <dbReference type="PROSITE" id="PS50259"/>
    </source>
</evidence>
<keyword evidence="5 11" id="KW-1133">Transmembrane helix</keyword>
<feature type="transmembrane region" description="Helical" evidence="11">
    <location>
        <begin position="615"/>
        <end position="634"/>
    </location>
</feature>
<dbReference type="Pfam" id="PF00003">
    <property type="entry name" value="7tm_3"/>
    <property type="match status" value="1"/>
</dbReference>
<evidence type="ECO:0000256" key="1">
    <source>
        <dbReference type="ARBA" id="ARBA00004651"/>
    </source>
</evidence>
<dbReference type="Proteomes" id="UP000314983">
    <property type="component" value="Chromosome 4"/>
</dbReference>
<dbReference type="GO" id="GO:0004930">
    <property type="term" value="F:G protein-coupled receptor activity"/>
    <property type="evidence" value="ECO:0007669"/>
    <property type="project" value="UniProtKB-KW"/>
</dbReference>
<evidence type="ECO:0000313" key="13">
    <source>
        <dbReference type="Ensembl" id="ENSEEEP00000021976.2"/>
    </source>
</evidence>
<reference evidence="13" key="4">
    <citation type="submission" date="2025-08" db="UniProtKB">
        <authorList>
            <consortium name="Ensembl"/>
        </authorList>
    </citation>
    <scope>IDENTIFICATION</scope>
</reference>
<dbReference type="GeneTree" id="ENSGT00940000160473"/>
<dbReference type="PRINTS" id="PR00248">
    <property type="entry name" value="GPCRMGR"/>
</dbReference>
<accession>A0A4W4FDX5</accession>
<sequence length="796" mass="87238">MLFAINEINKKDNLLPDTELGYVIYDSCFTISKAVEGTLTYLTGQDEAVPNYRCGDGAPLAALVGAGASEIRYQALLSASLPSQVSYSSSCSELESRFQYPTFLRTIPSDEHQSVAMAQLVLRFGWTWVGTIASDDDYGKYGIKRFKEVVEEAGVCISFSETLPKFVAPESIQRIVRTVLDSTAKIVVVFSSDVDLSPLVEVLLQNNVTNRTWIASESWVTSALISKQADVLSTLGGTLGFAIQRADIPGLREHLLSIDPYQDALTEEFWETAFSCTLSYGRALRNARAVREAGNATASRATTNALPDGLCTGKENLEKLNNTYLDVSQLRLTYNVYKAVYAVAYALHHLEHCENGSGPFQDRSCADITKFEPWQLMYYLKNLRFNVPHTGEEIFFNDGEVPGFYEILNWQRDANGGVTYAHVGYYNSTASTTEKLILDNSSIIWHNDVFNNKQPQTEKYARGCIQCEEDYWSNTNHDACVLKTIEFLGFGEPLGITLIAIAVFGALLTMVVGVVFLKHLTTPLVQANDALLSFTLLLALTITFLCSIVFLGEPQRWSCMTSQVALAVGFALCLSSLMAKVAAAASEDSPDTTAIAPAPPPKNDVDPIRPGQQRVIAAVCTLVQVAACTVWLVLLPPHPVKNTAAQNIKIILECDPGNIVFICAVFGYDVLLAVLAFTFGFVARRLEDHFSEGKCITFGMLVFFIVWISFVPAYLSTRGKFMVAVQIFAILASSFGLLACIFLPKCYVLLVKPERNKEELVMPRPKLRDAAAGTGTSASLATVTNGTTMSTVSVSN</sequence>
<evidence type="ECO:0000256" key="8">
    <source>
        <dbReference type="ARBA" id="ARBA00023170"/>
    </source>
</evidence>
<feature type="transmembrane region" description="Helical" evidence="11">
    <location>
        <begin position="721"/>
        <end position="743"/>
    </location>
</feature>
<proteinExistence type="predicted"/>
<evidence type="ECO:0000313" key="14">
    <source>
        <dbReference type="Proteomes" id="UP000314983"/>
    </source>
</evidence>
<keyword evidence="6" id="KW-0297">G-protein coupled receptor</keyword>
<dbReference type="Gene3D" id="3.40.50.2300">
    <property type="match status" value="2"/>
</dbReference>
<evidence type="ECO:0000256" key="3">
    <source>
        <dbReference type="ARBA" id="ARBA00022692"/>
    </source>
</evidence>
<feature type="transmembrane region" description="Helical" evidence="11">
    <location>
        <begin position="659"/>
        <end position="683"/>
    </location>
</feature>
<feature type="domain" description="G-protein coupled receptors family 3 profile" evidence="12">
    <location>
        <begin position="494"/>
        <end position="756"/>
    </location>
</feature>
<dbReference type="GO" id="GO:0004984">
    <property type="term" value="F:olfactory receptor activity"/>
    <property type="evidence" value="ECO:0007669"/>
    <property type="project" value="TreeGrafter"/>
</dbReference>
<keyword evidence="3 11" id="KW-0812">Transmembrane</keyword>
<feature type="transmembrane region" description="Helical" evidence="11">
    <location>
        <begin position="529"/>
        <end position="552"/>
    </location>
</feature>
<dbReference type="SUPFAM" id="SSF53822">
    <property type="entry name" value="Periplasmic binding protein-like I"/>
    <property type="match status" value="1"/>
</dbReference>
<dbReference type="AlphaFoldDB" id="A0A4W4FDX5"/>
<dbReference type="InterPro" id="IPR001828">
    <property type="entry name" value="ANF_lig-bd_rcpt"/>
</dbReference>
<evidence type="ECO:0000256" key="4">
    <source>
        <dbReference type="ARBA" id="ARBA00022729"/>
    </source>
</evidence>
<keyword evidence="8" id="KW-0675">Receptor</keyword>
<dbReference type="Ensembl" id="ENSEEET00000022223.2">
    <property type="protein sequence ID" value="ENSEEEP00000021976.2"/>
    <property type="gene ID" value="ENSEEEG00000010529.2"/>
</dbReference>
<protein>
    <recommendedName>
        <fullName evidence="12">G-protein coupled receptors family 3 profile domain-containing protein</fullName>
    </recommendedName>
</protein>
<feature type="transmembrane region" description="Helical" evidence="11">
    <location>
        <begin position="564"/>
        <end position="583"/>
    </location>
</feature>
<feature type="transmembrane region" description="Helical" evidence="11">
    <location>
        <begin position="695"/>
        <end position="715"/>
    </location>
</feature>
<keyword evidence="2" id="KW-1003">Cell membrane</keyword>
<keyword evidence="14" id="KW-1185">Reference proteome</keyword>
<reference evidence="14" key="2">
    <citation type="journal article" date="2017" name="Sci. Adv.">
        <title>A tail of two voltages: Proteomic comparison of the three electric organs of the electric eel.</title>
        <authorList>
            <person name="Traeger L.L."/>
            <person name="Sabat G."/>
            <person name="Barrett-Wilt G.A."/>
            <person name="Wells G.B."/>
            <person name="Sussman M.R."/>
        </authorList>
    </citation>
    <scope>NUCLEOTIDE SEQUENCE [LARGE SCALE GENOMIC DNA]</scope>
</reference>
<evidence type="ECO:0000256" key="10">
    <source>
        <dbReference type="ARBA" id="ARBA00023224"/>
    </source>
</evidence>
<reference evidence="14" key="1">
    <citation type="journal article" date="2014" name="Science">
        <title>Nonhuman genetics. Genomic basis for the convergent evolution of electric organs.</title>
        <authorList>
            <person name="Gallant J.R."/>
            <person name="Traeger L.L."/>
            <person name="Volkening J.D."/>
            <person name="Moffett H."/>
            <person name="Chen P.H."/>
            <person name="Novina C.D."/>
            <person name="Phillips G.N.Jr."/>
            <person name="Anand R."/>
            <person name="Wells G.B."/>
            <person name="Pinch M."/>
            <person name="Guth R."/>
            <person name="Unguez G.A."/>
            <person name="Albert J.S."/>
            <person name="Zakon H.H."/>
            <person name="Samanta M.P."/>
            <person name="Sussman M.R."/>
        </authorList>
    </citation>
    <scope>NUCLEOTIDE SEQUENCE [LARGE SCALE GENOMIC DNA]</scope>
</reference>
<name>A0A4W4FDX5_ELEEL</name>
<dbReference type="InterPro" id="IPR028082">
    <property type="entry name" value="Peripla_BP_I"/>
</dbReference>
<reference evidence="13" key="3">
    <citation type="submission" date="2020-05" db="EMBL/GenBank/DDBJ databases">
        <title>Electrophorus electricus (electric eel) genome, fEleEle1, primary haplotype.</title>
        <authorList>
            <person name="Myers G."/>
            <person name="Meyer A."/>
            <person name="Fedrigo O."/>
            <person name="Formenti G."/>
            <person name="Rhie A."/>
            <person name="Tracey A."/>
            <person name="Sims Y."/>
            <person name="Jarvis E.D."/>
        </authorList>
    </citation>
    <scope>NUCLEOTIDE SEQUENCE [LARGE SCALE GENOMIC DNA]</scope>
</reference>
<comment type="subcellular location">
    <subcellularLocation>
        <location evidence="1">Cell membrane</location>
        <topology evidence="1">Multi-pass membrane protein</topology>
    </subcellularLocation>
</comment>
<keyword evidence="10" id="KW-0807">Transducer</keyword>
<organism evidence="13 14">
    <name type="scientific">Electrophorus electricus</name>
    <name type="common">Electric eel</name>
    <name type="synonym">Gymnotus electricus</name>
    <dbReference type="NCBI Taxonomy" id="8005"/>
    <lineage>
        <taxon>Eukaryota</taxon>
        <taxon>Metazoa</taxon>
        <taxon>Chordata</taxon>
        <taxon>Craniata</taxon>
        <taxon>Vertebrata</taxon>
        <taxon>Euteleostomi</taxon>
        <taxon>Actinopterygii</taxon>
        <taxon>Neopterygii</taxon>
        <taxon>Teleostei</taxon>
        <taxon>Ostariophysi</taxon>
        <taxon>Gymnotiformes</taxon>
        <taxon>Gymnotoidei</taxon>
        <taxon>Gymnotidae</taxon>
        <taxon>Electrophorus</taxon>
    </lineage>
</organism>
<evidence type="ECO:0000256" key="6">
    <source>
        <dbReference type="ARBA" id="ARBA00023040"/>
    </source>
</evidence>
<dbReference type="PROSITE" id="PS50259">
    <property type="entry name" value="G_PROTEIN_RECEP_F3_4"/>
    <property type="match status" value="1"/>
</dbReference>
<dbReference type="PRINTS" id="PR00592">
    <property type="entry name" value="CASENSINGR"/>
</dbReference>
<evidence type="ECO:0000256" key="5">
    <source>
        <dbReference type="ARBA" id="ARBA00022989"/>
    </source>
</evidence>
<evidence type="ECO:0000256" key="11">
    <source>
        <dbReference type="SAM" id="Phobius"/>
    </source>
</evidence>
<keyword evidence="9" id="KW-0325">Glycoprotein</keyword>
<keyword evidence="7 11" id="KW-0472">Membrane</keyword>
<dbReference type="PANTHER" id="PTHR24061">
    <property type="entry name" value="CALCIUM-SENSING RECEPTOR-RELATED"/>
    <property type="match status" value="1"/>
</dbReference>
<dbReference type="PANTHER" id="PTHR24061:SF1">
    <property type="entry name" value="VOMERONASAL 2, RECEPTOR 2-RELATED"/>
    <property type="match status" value="1"/>
</dbReference>